<dbReference type="GO" id="GO:0051707">
    <property type="term" value="P:response to other organism"/>
    <property type="evidence" value="ECO:0007669"/>
    <property type="project" value="UniProtKB-ARBA"/>
</dbReference>
<dbReference type="EMBL" id="CAADRP010001863">
    <property type="protein sequence ID" value="VFU54962.1"/>
    <property type="molecule type" value="Genomic_DNA"/>
</dbReference>
<reference evidence="9" key="1">
    <citation type="submission" date="2019-03" db="EMBL/GenBank/DDBJ databases">
        <authorList>
            <person name="Mank J."/>
            <person name="Almeida P."/>
        </authorList>
    </citation>
    <scope>NUCLEOTIDE SEQUENCE</scope>
    <source>
        <strain evidence="9">78183</strain>
    </source>
</reference>
<keyword evidence="2" id="KW-0433">Leucine-rich repeat</keyword>
<dbReference type="InterPro" id="IPR042197">
    <property type="entry name" value="Apaf_helical"/>
</dbReference>
<evidence type="ECO:0000256" key="2">
    <source>
        <dbReference type="ARBA" id="ARBA00022614"/>
    </source>
</evidence>
<dbReference type="GO" id="GO:0061809">
    <property type="term" value="F:NAD+ nucleosidase activity, cyclic ADP-ribose generating"/>
    <property type="evidence" value="ECO:0007669"/>
    <property type="project" value="UniProtKB-EC"/>
</dbReference>
<dbReference type="GO" id="GO:0043531">
    <property type="term" value="F:ADP binding"/>
    <property type="evidence" value="ECO:0007669"/>
    <property type="project" value="InterPro"/>
</dbReference>
<dbReference type="InterPro" id="IPR032675">
    <property type="entry name" value="LRR_dom_sf"/>
</dbReference>
<name>A0A6N2MZ90_SALVM</name>
<dbReference type="GO" id="GO:0006952">
    <property type="term" value="P:defense response"/>
    <property type="evidence" value="ECO:0007669"/>
    <property type="project" value="UniProtKB-KW"/>
</dbReference>
<dbReference type="EC" id="3.2.2.6" evidence="1"/>
<keyword evidence="3" id="KW-0677">Repeat</keyword>
<dbReference type="Pfam" id="PF01582">
    <property type="entry name" value="TIR"/>
    <property type="match status" value="1"/>
</dbReference>
<dbReference type="SMART" id="SM00255">
    <property type="entry name" value="TIR"/>
    <property type="match status" value="1"/>
</dbReference>
<evidence type="ECO:0000259" key="8">
    <source>
        <dbReference type="PROSITE" id="PS50104"/>
    </source>
</evidence>
<gene>
    <name evidence="9" type="ORF">SVIM_LOCUS387796</name>
</gene>
<evidence type="ECO:0000256" key="7">
    <source>
        <dbReference type="ARBA" id="ARBA00047304"/>
    </source>
</evidence>
<dbReference type="SUPFAM" id="SSF52200">
    <property type="entry name" value="Toll/Interleukin receptor TIR domain"/>
    <property type="match status" value="1"/>
</dbReference>
<dbReference type="InterPro" id="IPR045344">
    <property type="entry name" value="C-JID"/>
</dbReference>
<dbReference type="InterPro" id="IPR002182">
    <property type="entry name" value="NB-ARC"/>
</dbReference>
<dbReference type="PROSITE" id="PS50104">
    <property type="entry name" value="TIR"/>
    <property type="match status" value="1"/>
</dbReference>
<evidence type="ECO:0000313" key="9">
    <source>
        <dbReference type="EMBL" id="VFU54962.1"/>
    </source>
</evidence>
<accession>A0A6N2MZ90</accession>
<dbReference type="PANTHER" id="PTHR11017:SF361">
    <property type="entry name" value="ADP-RIBOSYL CYCLASE_CYCLIC ADP-RIBOSE HYDROLASE"/>
    <property type="match status" value="1"/>
</dbReference>
<dbReference type="InterPro" id="IPR058546">
    <property type="entry name" value="RPS4B/Roq1-like_LRR"/>
</dbReference>
<dbReference type="InterPro" id="IPR035897">
    <property type="entry name" value="Toll_tir_struct_dom_sf"/>
</dbReference>
<comment type="catalytic activity">
    <reaction evidence="7">
        <text>NAD(+) + H2O = ADP-D-ribose + nicotinamide + H(+)</text>
        <dbReference type="Rhea" id="RHEA:16301"/>
        <dbReference type="ChEBI" id="CHEBI:15377"/>
        <dbReference type="ChEBI" id="CHEBI:15378"/>
        <dbReference type="ChEBI" id="CHEBI:17154"/>
        <dbReference type="ChEBI" id="CHEBI:57540"/>
        <dbReference type="ChEBI" id="CHEBI:57967"/>
        <dbReference type="EC" id="3.2.2.6"/>
    </reaction>
    <physiologicalReaction direction="left-to-right" evidence="7">
        <dbReference type="Rhea" id="RHEA:16302"/>
    </physiologicalReaction>
</comment>
<dbReference type="SUPFAM" id="SSF52058">
    <property type="entry name" value="L domain-like"/>
    <property type="match status" value="2"/>
</dbReference>
<dbReference type="InterPro" id="IPR027417">
    <property type="entry name" value="P-loop_NTPase"/>
</dbReference>
<feature type="domain" description="TIR" evidence="8">
    <location>
        <begin position="13"/>
        <end position="179"/>
    </location>
</feature>
<evidence type="ECO:0000256" key="5">
    <source>
        <dbReference type="ARBA" id="ARBA00022821"/>
    </source>
</evidence>
<dbReference type="Pfam" id="PF23286">
    <property type="entry name" value="LRR_13"/>
    <property type="match status" value="1"/>
</dbReference>
<dbReference type="InterPro" id="IPR055414">
    <property type="entry name" value="LRR_R13L4/SHOC2-like"/>
</dbReference>
<dbReference type="InterPro" id="IPR000157">
    <property type="entry name" value="TIR_dom"/>
</dbReference>
<evidence type="ECO:0000256" key="4">
    <source>
        <dbReference type="ARBA" id="ARBA00022801"/>
    </source>
</evidence>
<dbReference type="Gene3D" id="3.40.50.10140">
    <property type="entry name" value="Toll/interleukin-1 receptor homology (TIR) domain"/>
    <property type="match status" value="1"/>
</dbReference>
<protein>
    <recommendedName>
        <fullName evidence="1">ADP-ribosyl cyclase/cyclic ADP-ribose hydrolase</fullName>
        <ecNumber evidence="1">3.2.2.6</ecNumber>
    </recommendedName>
</protein>
<organism evidence="9">
    <name type="scientific">Salix viminalis</name>
    <name type="common">Common osier</name>
    <name type="synonym">Basket willow</name>
    <dbReference type="NCBI Taxonomy" id="40686"/>
    <lineage>
        <taxon>Eukaryota</taxon>
        <taxon>Viridiplantae</taxon>
        <taxon>Streptophyta</taxon>
        <taxon>Embryophyta</taxon>
        <taxon>Tracheophyta</taxon>
        <taxon>Spermatophyta</taxon>
        <taxon>Magnoliopsida</taxon>
        <taxon>eudicotyledons</taxon>
        <taxon>Gunneridae</taxon>
        <taxon>Pentapetalae</taxon>
        <taxon>rosids</taxon>
        <taxon>fabids</taxon>
        <taxon>Malpighiales</taxon>
        <taxon>Salicaceae</taxon>
        <taxon>Saliceae</taxon>
        <taxon>Salix</taxon>
    </lineage>
</organism>
<dbReference type="SUPFAM" id="SSF52540">
    <property type="entry name" value="P-loop containing nucleoside triphosphate hydrolases"/>
    <property type="match status" value="1"/>
</dbReference>
<dbReference type="Pfam" id="PF20160">
    <property type="entry name" value="C-JID"/>
    <property type="match status" value="1"/>
</dbReference>
<dbReference type="FunFam" id="3.40.50.10140:FF:000007">
    <property type="entry name" value="Disease resistance protein (TIR-NBS-LRR class)"/>
    <property type="match status" value="1"/>
</dbReference>
<keyword evidence="4" id="KW-0378">Hydrolase</keyword>
<dbReference type="Gene3D" id="3.80.10.10">
    <property type="entry name" value="Ribonuclease Inhibitor"/>
    <property type="match status" value="4"/>
</dbReference>
<evidence type="ECO:0000256" key="3">
    <source>
        <dbReference type="ARBA" id="ARBA00022737"/>
    </source>
</evidence>
<dbReference type="InterPro" id="IPR044974">
    <property type="entry name" value="Disease_R_plants"/>
</dbReference>
<dbReference type="Pfam" id="PF23282">
    <property type="entry name" value="WHD_ROQ1"/>
    <property type="match status" value="1"/>
</dbReference>
<dbReference type="Pfam" id="PF23598">
    <property type="entry name" value="LRR_14"/>
    <property type="match status" value="1"/>
</dbReference>
<evidence type="ECO:0000256" key="1">
    <source>
        <dbReference type="ARBA" id="ARBA00011982"/>
    </source>
</evidence>
<dbReference type="PRINTS" id="PR00364">
    <property type="entry name" value="DISEASERSIST"/>
</dbReference>
<dbReference type="InterPro" id="IPR058192">
    <property type="entry name" value="WHD_ROQ1-like"/>
</dbReference>
<keyword evidence="6" id="KW-0520">NAD</keyword>
<proteinExistence type="predicted"/>
<sequence>MSDMASSTSAQQWKYGVFISFRGSDTRDNFTSHLYYALCCKQIKTFMDNDLERGEEIEPALLRTIEESRIAVVIFSKNYASSPWCLDELKKILECKRTCGQIVLPVFYHVDPSDVDEQRGAFGNAFAQLERNFKWKMDKVSGWRADLTNAANISGWDSQVTRPESKLVSEIVQFILKNLNHTSLSDSKGLVGIDSRIERLKTVLCIRSSEVRIIGIWGMGGIGKTTIAEAVFNSISSQYESCCFISNVREKSEECGGLIRLREEFLSRVLELENLRIDTPRMGSTVMKERIQHKKVLAVLDDVNDVEQVECLIERHDMFGTGSRILVTSRDRQVLKNVADEIYEVEELNCSEVRQLFSLTVFKENHIPKDYMGLSIRAVNYARGNPLALKVLGSFLFGQRKEDWENALNKLEKNPHPKIYNMLKVSFDALGDEEKDMFLDIACFFKGNQIDYVKRILDGCGFSTDVGVFFLAERCLVTISNGKLEMHDLLQELAFEIVRQKSIKELGKRSRLWSPRDVNQVLTKNLGTEKVEGIFFDTSKIKEIKLSSKAFVGMYNLRLLKIYNSEAGNNCKVYLPDGLKSLSDELRYLQWDAYPLKSLPSNFHPENLVVLNLSHSKLRELWKGDLNLVNLIEVNLSNCEHLTAIPDLSKAKNLERLNLQFCTTLKVVPSSVQFLEKLVDLNLRSCTSLLSFPRIIKSKYLKALNFSGCSNLKMCPDITENVNYLNLNETAIKELPQSIGNLSRLVALNLRDCKQLGNLPDSICLLKSVVIVDVSGCSNVTKFPNIPENTRYLYLSETAVEEFPSSVGHLLRISSLDLSNCGRLKNLPSTIHELACLEKLNLSGCSTITEFPNVSCNIKELYLDGTAIEEIPSSIECCYKLVELHLRNCTKFEILPGTICKLEYLEKLNLSGCSQFQRFPGVLETMKSLRYLYLDRTGIKILPSPIRNLKGLCFLELGKCRLKDLIDLRLLEQDVDLKYLRKLNLSYCGIMEVPKSLGCLTSLEALDLSGNDFLELPKDISKLYELQYLGLRNCRRLESLQKLPPRLAKLDAHSCTSLRKVPSSSTMVDGNIFEFIFTNCLNLGEIAHNNIMAYALLKIQLYAKRLYNEISSVADGVSSFCFPGCEVPAWFLQQNSAASVTIQLLSGCASSELLGFVLCTVVAFEPSYDASGGFQVKCTYHFKNGHADPCILHCYFASCYGSLHKRSVWSDHLFFGYDPCLNATKDFWYGKYSEVSVEFSVEDMDNNPLQHCHRCRDNKRDNEAEPSGSGFKNGAEITIIDLEVYRRIPSGNLRQQELVESELWALREASCQQTANNCTGFGGVCSWKVIQFHLPGK</sequence>
<keyword evidence="5" id="KW-0611">Plant defense</keyword>
<dbReference type="FunFam" id="3.80.10.10:FF:000386">
    <property type="entry name" value="Disease resistance protein RPS4"/>
    <property type="match status" value="1"/>
</dbReference>
<evidence type="ECO:0000256" key="6">
    <source>
        <dbReference type="ARBA" id="ARBA00023027"/>
    </source>
</evidence>
<dbReference type="Gene3D" id="1.10.8.430">
    <property type="entry name" value="Helical domain of apoptotic protease-activating factors"/>
    <property type="match status" value="1"/>
</dbReference>
<dbReference type="PANTHER" id="PTHR11017">
    <property type="entry name" value="LEUCINE-RICH REPEAT-CONTAINING PROTEIN"/>
    <property type="match status" value="1"/>
</dbReference>
<dbReference type="Pfam" id="PF00931">
    <property type="entry name" value="NB-ARC"/>
    <property type="match status" value="1"/>
</dbReference>
<dbReference type="GO" id="GO:0007165">
    <property type="term" value="P:signal transduction"/>
    <property type="evidence" value="ECO:0007669"/>
    <property type="project" value="InterPro"/>
</dbReference>
<dbReference type="Gene3D" id="3.40.50.300">
    <property type="entry name" value="P-loop containing nucleotide triphosphate hydrolases"/>
    <property type="match status" value="1"/>
</dbReference>